<feature type="region of interest" description="Disordered" evidence="1">
    <location>
        <begin position="72"/>
        <end position="94"/>
    </location>
</feature>
<gene>
    <name evidence="2" type="ORF">ASZ90_015858</name>
</gene>
<evidence type="ECO:0000313" key="2">
    <source>
        <dbReference type="EMBL" id="KUG14498.1"/>
    </source>
</evidence>
<dbReference type="AlphaFoldDB" id="A0A0W8F1M7"/>
<proteinExistence type="predicted"/>
<comment type="caution">
    <text evidence="2">The sequence shown here is derived from an EMBL/GenBank/DDBJ whole genome shotgun (WGS) entry which is preliminary data.</text>
</comment>
<name>A0A0W8F1M7_9ZZZZ</name>
<accession>A0A0W8F1M7</accession>
<evidence type="ECO:0000256" key="1">
    <source>
        <dbReference type="SAM" id="MobiDB-lite"/>
    </source>
</evidence>
<dbReference type="EMBL" id="LNQE01001651">
    <property type="protein sequence ID" value="KUG14498.1"/>
    <property type="molecule type" value="Genomic_DNA"/>
</dbReference>
<sequence>MNQSPYSAGISVDRLAEMMTGAIASTGWMPGSPSAPMTCPVAGSMDTCSQPFHRIVRSPEYYRPISRGQPKGILGWTPHPDPHRLQGIAGTGYG</sequence>
<organism evidence="2">
    <name type="scientific">hydrocarbon metagenome</name>
    <dbReference type="NCBI Taxonomy" id="938273"/>
    <lineage>
        <taxon>unclassified sequences</taxon>
        <taxon>metagenomes</taxon>
        <taxon>ecological metagenomes</taxon>
    </lineage>
</organism>
<protein>
    <submittedName>
        <fullName evidence="2">Uncharacterized protein</fullName>
    </submittedName>
</protein>
<reference evidence="2" key="1">
    <citation type="journal article" date="2015" name="Proc. Natl. Acad. Sci. U.S.A.">
        <title>Networks of energetic and metabolic interactions define dynamics in microbial communities.</title>
        <authorList>
            <person name="Embree M."/>
            <person name="Liu J.K."/>
            <person name="Al-Bassam M.M."/>
            <person name="Zengler K."/>
        </authorList>
    </citation>
    <scope>NUCLEOTIDE SEQUENCE</scope>
</reference>